<dbReference type="EMBL" id="SRRZ01000005">
    <property type="protein sequence ID" value="NQE32702.1"/>
    <property type="molecule type" value="Genomic_DNA"/>
</dbReference>
<evidence type="ECO:0000256" key="8">
    <source>
        <dbReference type="ARBA" id="ARBA00035585"/>
    </source>
</evidence>
<dbReference type="PANTHER" id="PTHR28259:SF1">
    <property type="entry name" value="FLUORIDE EXPORT PROTEIN 1-RELATED"/>
    <property type="match status" value="1"/>
</dbReference>
<comment type="function">
    <text evidence="9 10">Fluoride-specific ion channel. Important for reducing fluoride concentration in the cell, thus reducing its toxicity.</text>
</comment>
<dbReference type="NCBIfam" id="TIGR00494">
    <property type="entry name" value="crcB"/>
    <property type="match status" value="1"/>
</dbReference>
<evidence type="ECO:0000313" key="12">
    <source>
        <dbReference type="Proteomes" id="UP000702425"/>
    </source>
</evidence>
<comment type="similarity">
    <text evidence="7 10">Belongs to the fluoride channel Fluc/FEX (TC 1.A.43) family.</text>
</comment>
<proteinExistence type="inferred from homology"/>
<reference evidence="11 12" key="1">
    <citation type="journal article" date="2020" name="Sci. Rep.">
        <title>A novel cyanobacterial geosmin producer, revising GeoA distribution and dispersion patterns in Bacteria.</title>
        <authorList>
            <person name="Churro C."/>
            <person name="Semedo-Aguiar A.P."/>
            <person name="Silva A.D."/>
            <person name="Pereira-Leal J.B."/>
            <person name="Leite R.B."/>
        </authorList>
    </citation>
    <scope>NUCLEOTIDE SEQUENCE [LARGE SCALE GENOMIC DNA]</scope>
    <source>
        <strain evidence="11 12">IPMA8</strain>
    </source>
</reference>
<evidence type="ECO:0000256" key="3">
    <source>
        <dbReference type="ARBA" id="ARBA00022692"/>
    </source>
</evidence>
<comment type="activity regulation">
    <text evidence="10">Na(+) is not transported, but it plays an essential structural role and its presence is essential for fluoride channel function.</text>
</comment>
<name>A0ABX2CSP6_9CYAN</name>
<protein>
    <recommendedName>
        <fullName evidence="10">Fluoride-specific ion channel FluC</fullName>
    </recommendedName>
</protein>
<dbReference type="Proteomes" id="UP000702425">
    <property type="component" value="Unassembled WGS sequence"/>
</dbReference>
<comment type="catalytic activity">
    <reaction evidence="8">
        <text>fluoride(in) = fluoride(out)</text>
        <dbReference type="Rhea" id="RHEA:76159"/>
        <dbReference type="ChEBI" id="CHEBI:17051"/>
    </reaction>
    <physiologicalReaction direction="left-to-right" evidence="8">
        <dbReference type="Rhea" id="RHEA:76160"/>
    </physiologicalReaction>
</comment>
<evidence type="ECO:0000313" key="11">
    <source>
        <dbReference type="EMBL" id="NQE32702.1"/>
    </source>
</evidence>
<feature type="transmembrane region" description="Helical" evidence="10">
    <location>
        <begin position="38"/>
        <end position="62"/>
    </location>
</feature>
<keyword evidence="10" id="KW-0813">Transport</keyword>
<accession>A0ABX2CSP6</accession>
<evidence type="ECO:0000256" key="2">
    <source>
        <dbReference type="ARBA" id="ARBA00022475"/>
    </source>
</evidence>
<keyword evidence="12" id="KW-1185">Reference proteome</keyword>
<feature type="binding site" evidence="10">
    <location>
        <position position="82"/>
    </location>
    <ligand>
        <name>Na(+)</name>
        <dbReference type="ChEBI" id="CHEBI:29101"/>
        <note>structural</note>
    </ligand>
</feature>
<keyword evidence="10" id="KW-0915">Sodium</keyword>
<dbReference type="Pfam" id="PF02537">
    <property type="entry name" value="CRCB"/>
    <property type="match status" value="1"/>
</dbReference>
<evidence type="ECO:0000256" key="4">
    <source>
        <dbReference type="ARBA" id="ARBA00022989"/>
    </source>
</evidence>
<evidence type="ECO:0000256" key="10">
    <source>
        <dbReference type="HAMAP-Rule" id="MF_00454"/>
    </source>
</evidence>
<evidence type="ECO:0000256" key="9">
    <source>
        <dbReference type="ARBA" id="ARBA00049940"/>
    </source>
</evidence>
<keyword evidence="3 10" id="KW-0812">Transmembrane</keyword>
<evidence type="ECO:0000256" key="5">
    <source>
        <dbReference type="ARBA" id="ARBA00023136"/>
    </source>
</evidence>
<feature type="binding site" evidence="10">
    <location>
        <position position="85"/>
    </location>
    <ligand>
        <name>Na(+)</name>
        <dbReference type="ChEBI" id="CHEBI:29101"/>
        <note>structural</note>
    </ligand>
</feature>
<keyword evidence="6 10" id="KW-0407">Ion channel</keyword>
<feature type="transmembrane region" description="Helical" evidence="10">
    <location>
        <begin position="12"/>
        <end position="32"/>
    </location>
</feature>
<comment type="subcellular location">
    <subcellularLocation>
        <location evidence="1 10">Cell membrane</location>
        <topology evidence="1 10">Multi-pass membrane protein</topology>
    </subcellularLocation>
</comment>
<comment type="caution">
    <text evidence="11">The sequence shown here is derived from an EMBL/GenBank/DDBJ whole genome shotgun (WGS) entry which is preliminary data.</text>
</comment>
<evidence type="ECO:0000256" key="6">
    <source>
        <dbReference type="ARBA" id="ARBA00023303"/>
    </source>
</evidence>
<evidence type="ECO:0000256" key="1">
    <source>
        <dbReference type="ARBA" id="ARBA00004651"/>
    </source>
</evidence>
<evidence type="ECO:0000256" key="7">
    <source>
        <dbReference type="ARBA" id="ARBA00035120"/>
    </source>
</evidence>
<feature type="transmembrane region" description="Helical" evidence="10">
    <location>
        <begin position="107"/>
        <end position="128"/>
    </location>
</feature>
<keyword evidence="4 10" id="KW-1133">Transmembrane helix</keyword>
<dbReference type="HAMAP" id="MF_00454">
    <property type="entry name" value="FluC"/>
    <property type="match status" value="1"/>
</dbReference>
<keyword evidence="10" id="KW-0406">Ion transport</keyword>
<sequence>MLQDPNLRHPIAISLGAVAGALSRYYITLWFASRFGTAFPYGTFFINITGCLAMGFFITLAFERVPTIPSEVRLMVATGFLGAYTTFSTYGLETNVLWRDRSYSIAASYWAGSAILGVIAVQLGIILARIGK</sequence>
<feature type="transmembrane region" description="Helical" evidence="10">
    <location>
        <begin position="74"/>
        <end position="92"/>
    </location>
</feature>
<organism evidence="11 12">
    <name type="scientific">Microcoleus asticus IPMA8</name>
    <dbReference type="NCBI Taxonomy" id="2563858"/>
    <lineage>
        <taxon>Bacteria</taxon>
        <taxon>Bacillati</taxon>
        <taxon>Cyanobacteriota</taxon>
        <taxon>Cyanophyceae</taxon>
        <taxon>Oscillatoriophycideae</taxon>
        <taxon>Oscillatoriales</taxon>
        <taxon>Microcoleaceae</taxon>
        <taxon>Microcoleus</taxon>
        <taxon>Microcoleus asticus</taxon>
    </lineage>
</organism>
<dbReference type="PANTHER" id="PTHR28259">
    <property type="entry name" value="FLUORIDE EXPORT PROTEIN 1-RELATED"/>
    <property type="match status" value="1"/>
</dbReference>
<keyword evidence="10" id="KW-0479">Metal-binding</keyword>
<keyword evidence="2 10" id="KW-1003">Cell membrane</keyword>
<keyword evidence="5 10" id="KW-0472">Membrane</keyword>
<gene>
    <name evidence="10 11" type="primary">crcB</name>
    <name evidence="10" type="synonym">fluC</name>
    <name evidence="11" type="ORF">E5S67_00418</name>
</gene>
<dbReference type="InterPro" id="IPR003691">
    <property type="entry name" value="FluC"/>
</dbReference>
<dbReference type="RefSeq" id="WP_172185029.1">
    <property type="nucleotide sequence ID" value="NZ_CAWPPK010000263.1"/>
</dbReference>